<dbReference type="GO" id="GO:0005524">
    <property type="term" value="F:ATP binding"/>
    <property type="evidence" value="ECO:0007669"/>
    <property type="project" value="UniProtKB-KW"/>
</dbReference>
<organism evidence="6 7">
    <name type="scientific">Candidatus Thiomargarita nelsonii</name>
    <dbReference type="NCBI Taxonomy" id="1003181"/>
    <lineage>
        <taxon>Bacteria</taxon>
        <taxon>Pseudomonadati</taxon>
        <taxon>Pseudomonadota</taxon>
        <taxon>Gammaproteobacteria</taxon>
        <taxon>Thiotrichales</taxon>
        <taxon>Thiotrichaceae</taxon>
        <taxon>Thiomargarita</taxon>
    </lineage>
</organism>
<evidence type="ECO:0000313" key="7">
    <source>
        <dbReference type="Proteomes" id="UP000030428"/>
    </source>
</evidence>
<dbReference type="GO" id="GO:0006424">
    <property type="term" value="P:glutamyl-tRNA aminoacylation"/>
    <property type="evidence" value="ECO:0007669"/>
    <property type="project" value="TreeGrafter"/>
</dbReference>
<accession>A0A0A6SAH3</accession>
<evidence type="ECO:0000259" key="5">
    <source>
        <dbReference type="Pfam" id="PF00749"/>
    </source>
</evidence>
<comment type="caution">
    <text evidence="6">The sequence shown here is derived from an EMBL/GenBank/DDBJ whole genome shotgun (WGS) entry which is preliminary data.</text>
</comment>
<dbReference type="SUPFAM" id="SSF52374">
    <property type="entry name" value="Nucleotidylyl transferase"/>
    <property type="match status" value="1"/>
</dbReference>
<dbReference type="AlphaFoldDB" id="A0A0A6SAH3"/>
<gene>
    <name evidence="6" type="ORF">PN36_13315</name>
</gene>
<feature type="domain" description="Glutamyl/glutaminyl-tRNA synthetase class Ib catalytic" evidence="5">
    <location>
        <begin position="6"/>
        <end position="62"/>
    </location>
</feature>
<dbReference type="PANTHER" id="PTHR43311:SF2">
    <property type="entry name" value="GLUTAMATE--TRNA LIGASE, MITOCHONDRIAL-RELATED"/>
    <property type="match status" value="1"/>
</dbReference>
<dbReference type="GO" id="GO:0005829">
    <property type="term" value="C:cytosol"/>
    <property type="evidence" value="ECO:0007669"/>
    <property type="project" value="TreeGrafter"/>
</dbReference>
<dbReference type="Pfam" id="PF00749">
    <property type="entry name" value="tRNA-synt_1c"/>
    <property type="match status" value="1"/>
</dbReference>
<dbReference type="Gene3D" id="3.40.50.620">
    <property type="entry name" value="HUPs"/>
    <property type="match status" value="1"/>
</dbReference>
<dbReference type="InterPro" id="IPR049940">
    <property type="entry name" value="GluQ/Sye"/>
</dbReference>
<dbReference type="InterPro" id="IPR000924">
    <property type="entry name" value="Glu/Gln-tRNA-synth"/>
</dbReference>
<dbReference type="InterPro" id="IPR001412">
    <property type="entry name" value="aa-tRNA-synth_I_CS"/>
</dbReference>
<protein>
    <recommendedName>
        <fullName evidence="5">Glutamyl/glutaminyl-tRNA synthetase class Ib catalytic domain-containing protein</fullName>
    </recommendedName>
</protein>
<keyword evidence="4" id="KW-0030">Aminoacyl-tRNA synthetase</keyword>
<reference evidence="6 7" key="1">
    <citation type="journal article" date="2016" name="Front. Microbiol.">
        <title>Single-Cell (Meta-)Genomics of a Dimorphic Candidatus Thiomargarita nelsonii Reveals Genomic Plasticity.</title>
        <authorList>
            <person name="Flood B.E."/>
            <person name="Fliss P."/>
            <person name="Jones D.S."/>
            <person name="Dick G.J."/>
            <person name="Jain S."/>
            <person name="Kaster A.K."/>
            <person name="Winkel M."/>
            <person name="Mussmann M."/>
            <person name="Bailey J."/>
        </authorList>
    </citation>
    <scope>NUCLEOTIDE SEQUENCE [LARGE SCALE GENOMIC DNA]</scope>
    <source>
        <strain evidence="6">Hydrate Ridge</strain>
    </source>
</reference>
<evidence type="ECO:0000256" key="2">
    <source>
        <dbReference type="ARBA" id="ARBA00022741"/>
    </source>
</evidence>
<evidence type="ECO:0000256" key="4">
    <source>
        <dbReference type="ARBA" id="ARBA00023146"/>
    </source>
</evidence>
<sequence>MNTKTIKTRFAPTGLMHIGNARTALFNALYAYHHGGIFLLRIEDTDLERSQAALAIQLMDDLH</sequence>
<dbReference type="Proteomes" id="UP000030428">
    <property type="component" value="Unassembled WGS sequence"/>
</dbReference>
<keyword evidence="1" id="KW-0436">Ligase</keyword>
<dbReference type="EMBL" id="JSZA02000044">
    <property type="protein sequence ID" value="KHD08530.1"/>
    <property type="molecule type" value="Genomic_DNA"/>
</dbReference>
<keyword evidence="3" id="KW-0067">ATP-binding</keyword>
<name>A0A0A6SAH3_9GAMM</name>
<evidence type="ECO:0000313" key="6">
    <source>
        <dbReference type="EMBL" id="KHD08530.1"/>
    </source>
</evidence>
<evidence type="ECO:0000256" key="1">
    <source>
        <dbReference type="ARBA" id="ARBA00022598"/>
    </source>
</evidence>
<proteinExistence type="predicted"/>
<keyword evidence="2" id="KW-0547">Nucleotide-binding</keyword>
<dbReference type="PRINTS" id="PR00987">
    <property type="entry name" value="TRNASYNTHGLU"/>
</dbReference>
<dbReference type="GO" id="GO:0004818">
    <property type="term" value="F:glutamate-tRNA ligase activity"/>
    <property type="evidence" value="ECO:0007669"/>
    <property type="project" value="TreeGrafter"/>
</dbReference>
<dbReference type="PROSITE" id="PS00178">
    <property type="entry name" value="AA_TRNA_LIGASE_I"/>
    <property type="match status" value="1"/>
</dbReference>
<dbReference type="InterPro" id="IPR014729">
    <property type="entry name" value="Rossmann-like_a/b/a_fold"/>
</dbReference>
<keyword evidence="7" id="KW-1185">Reference proteome</keyword>
<evidence type="ECO:0000256" key="3">
    <source>
        <dbReference type="ARBA" id="ARBA00022840"/>
    </source>
</evidence>
<dbReference type="InterPro" id="IPR020058">
    <property type="entry name" value="Glu/Gln-tRNA-synth_Ib_cat-dom"/>
</dbReference>
<dbReference type="PANTHER" id="PTHR43311">
    <property type="entry name" value="GLUTAMATE--TRNA LIGASE"/>
    <property type="match status" value="1"/>
</dbReference>